<keyword evidence="4 8" id="KW-0378">Hydrolase</keyword>
<dbReference type="PANTHER" id="PTHR12992">
    <property type="entry name" value="NUDIX HYDROLASE"/>
    <property type="match status" value="1"/>
</dbReference>
<comment type="cofactor">
    <cofactor evidence="1">
        <name>Mn(2+)</name>
        <dbReference type="ChEBI" id="CHEBI:29035"/>
    </cofactor>
</comment>
<dbReference type="Pfam" id="PF00293">
    <property type="entry name" value="NUDIX"/>
    <property type="match status" value="1"/>
</dbReference>
<evidence type="ECO:0000256" key="6">
    <source>
        <dbReference type="ARBA" id="ARBA00023211"/>
    </source>
</evidence>
<keyword evidence="3" id="KW-0479">Metal-binding</keyword>
<protein>
    <submittedName>
        <fullName evidence="8">NUDIX hydrolase</fullName>
    </submittedName>
</protein>
<evidence type="ECO:0000256" key="1">
    <source>
        <dbReference type="ARBA" id="ARBA00001936"/>
    </source>
</evidence>
<dbReference type="GO" id="GO:0010945">
    <property type="term" value="F:coenzyme A diphosphatase activity"/>
    <property type="evidence" value="ECO:0007669"/>
    <property type="project" value="InterPro"/>
</dbReference>
<dbReference type="EMBL" id="CP002691">
    <property type="protein sequence ID" value="AEE51815.1"/>
    <property type="molecule type" value="Genomic_DNA"/>
</dbReference>
<dbReference type="SUPFAM" id="SSF55811">
    <property type="entry name" value="Nudix"/>
    <property type="match status" value="1"/>
</dbReference>
<dbReference type="CDD" id="cd03426">
    <property type="entry name" value="NUDIX_CoAse_Nudt7"/>
    <property type="match status" value="1"/>
</dbReference>
<organism evidence="8 9">
    <name type="scientific">Haliscomenobacter hydrossis (strain ATCC 27775 / DSM 1100 / LMG 10767 / O)</name>
    <dbReference type="NCBI Taxonomy" id="760192"/>
    <lineage>
        <taxon>Bacteria</taxon>
        <taxon>Pseudomonadati</taxon>
        <taxon>Bacteroidota</taxon>
        <taxon>Saprospiria</taxon>
        <taxon>Saprospirales</taxon>
        <taxon>Haliscomenobacteraceae</taxon>
        <taxon>Haliscomenobacter</taxon>
    </lineage>
</organism>
<evidence type="ECO:0000256" key="3">
    <source>
        <dbReference type="ARBA" id="ARBA00022723"/>
    </source>
</evidence>
<evidence type="ECO:0000259" key="7">
    <source>
        <dbReference type="PROSITE" id="PS51462"/>
    </source>
</evidence>
<proteinExistence type="predicted"/>
<sequence>MDLAFIHHLEQSLQQPLPGQIAQIKMAHPARYEGPFIPPTATLAGVLALFFPKNGQWNLVFIERVSHNARDVHKGQISFPGGRYEAGDGHSGQTALRETHEEVGVNPQDITLLGALTELYIPVSNFHVQPYVGFMEYAPVFQPQEAEVAGILEVPFDHFHDPQHVKMQDLVINPTFTLPNVPYFDLEGKKLWGATAMIVSELLEVSTRKALVSY</sequence>
<dbReference type="HOGENOM" id="CLU_040940_5_3_10"/>
<evidence type="ECO:0000313" key="9">
    <source>
        <dbReference type="Proteomes" id="UP000008461"/>
    </source>
</evidence>
<dbReference type="STRING" id="760192.Halhy_3967"/>
<dbReference type="PROSITE" id="PS51462">
    <property type="entry name" value="NUDIX"/>
    <property type="match status" value="1"/>
</dbReference>
<accession>F4L4E6</accession>
<reference evidence="8 9" key="1">
    <citation type="journal article" date="2011" name="Stand. Genomic Sci.">
        <title>Complete genome sequence of Haliscomenobacter hydrossis type strain (O).</title>
        <authorList>
            <consortium name="US DOE Joint Genome Institute (JGI-PGF)"/>
            <person name="Daligault H."/>
            <person name="Lapidus A."/>
            <person name="Zeytun A."/>
            <person name="Nolan M."/>
            <person name="Lucas S."/>
            <person name="Del Rio T.G."/>
            <person name="Tice H."/>
            <person name="Cheng J.F."/>
            <person name="Tapia R."/>
            <person name="Han C."/>
            <person name="Goodwin L."/>
            <person name="Pitluck S."/>
            <person name="Liolios K."/>
            <person name="Pagani I."/>
            <person name="Ivanova N."/>
            <person name="Huntemann M."/>
            <person name="Mavromatis K."/>
            <person name="Mikhailova N."/>
            <person name="Pati A."/>
            <person name="Chen A."/>
            <person name="Palaniappan K."/>
            <person name="Land M."/>
            <person name="Hauser L."/>
            <person name="Brambilla E.M."/>
            <person name="Rohde M."/>
            <person name="Verbarg S."/>
            <person name="Goker M."/>
            <person name="Bristow J."/>
            <person name="Eisen J.A."/>
            <person name="Markowitz V."/>
            <person name="Hugenholtz P."/>
            <person name="Kyrpides N.C."/>
            <person name="Klenk H.P."/>
            <person name="Woyke T."/>
        </authorList>
    </citation>
    <scope>NUCLEOTIDE SEQUENCE [LARGE SCALE GENOMIC DNA]</scope>
    <source>
        <strain evidence="9">ATCC 27775 / DSM 1100 / LMG 10767 / O</strain>
    </source>
</reference>
<reference key="2">
    <citation type="submission" date="2011-04" db="EMBL/GenBank/DDBJ databases">
        <title>Complete sequence of chromosome of Haliscomenobacter hydrossis DSM 1100.</title>
        <authorList>
            <consortium name="US DOE Joint Genome Institute (JGI-PGF)"/>
            <person name="Lucas S."/>
            <person name="Han J."/>
            <person name="Lapidus A."/>
            <person name="Bruce D."/>
            <person name="Goodwin L."/>
            <person name="Pitluck S."/>
            <person name="Peters L."/>
            <person name="Kyrpides N."/>
            <person name="Mavromatis K."/>
            <person name="Ivanova N."/>
            <person name="Ovchinnikova G."/>
            <person name="Pagani I."/>
            <person name="Daligault H."/>
            <person name="Detter J.C."/>
            <person name="Han C."/>
            <person name="Land M."/>
            <person name="Hauser L."/>
            <person name="Markowitz V."/>
            <person name="Cheng J.-F."/>
            <person name="Hugenholtz P."/>
            <person name="Woyke T."/>
            <person name="Wu D."/>
            <person name="Verbarg S."/>
            <person name="Frueling A."/>
            <person name="Brambilla E."/>
            <person name="Klenk H.-P."/>
            <person name="Eisen J.A."/>
        </authorList>
    </citation>
    <scope>NUCLEOTIDE SEQUENCE</scope>
    <source>
        <strain>DSM 1100</strain>
    </source>
</reference>
<evidence type="ECO:0000313" key="8">
    <source>
        <dbReference type="EMBL" id="AEE51815.1"/>
    </source>
</evidence>
<dbReference type="InterPro" id="IPR000086">
    <property type="entry name" value="NUDIX_hydrolase_dom"/>
</dbReference>
<dbReference type="eggNOG" id="COG0494">
    <property type="taxonomic scope" value="Bacteria"/>
</dbReference>
<keyword evidence="5" id="KW-0460">Magnesium</keyword>
<keyword evidence="6" id="KW-0464">Manganese</keyword>
<evidence type="ECO:0000256" key="4">
    <source>
        <dbReference type="ARBA" id="ARBA00022801"/>
    </source>
</evidence>
<evidence type="ECO:0000256" key="2">
    <source>
        <dbReference type="ARBA" id="ARBA00001946"/>
    </source>
</evidence>
<dbReference type="OrthoDB" id="9802805at2"/>
<dbReference type="GO" id="GO:0046872">
    <property type="term" value="F:metal ion binding"/>
    <property type="evidence" value="ECO:0007669"/>
    <property type="project" value="UniProtKB-KW"/>
</dbReference>
<name>F4L4E6_HALH1</name>
<comment type="cofactor">
    <cofactor evidence="2">
        <name>Mg(2+)</name>
        <dbReference type="ChEBI" id="CHEBI:18420"/>
    </cofactor>
</comment>
<keyword evidence="9" id="KW-1185">Reference proteome</keyword>
<dbReference type="InterPro" id="IPR015797">
    <property type="entry name" value="NUDIX_hydrolase-like_dom_sf"/>
</dbReference>
<evidence type="ECO:0000256" key="5">
    <source>
        <dbReference type="ARBA" id="ARBA00022842"/>
    </source>
</evidence>
<dbReference type="PANTHER" id="PTHR12992:SF11">
    <property type="entry name" value="MITOCHONDRIAL COENZYME A DIPHOSPHATASE NUDT8"/>
    <property type="match status" value="1"/>
</dbReference>
<dbReference type="AlphaFoldDB" id="F4L4E6"/>
<dbReference type="Proteomes" id="UP000008461">
    <property type="component" value="Chromosome"/>
</dbReference>
<feature type="domain" description="Nudix hydrolase" evidence="7">
    <location>
        <begin position="40"/>
        <end position="178"/>
    </location>
</feature>
<gene>
    <name evidence="8" type="ordered locus">Halhy_3967</name>
</gene>
<dbReference type="KEGG" id="hhy:Halhy_3967"/>
<dbReference type="Gene3D" id="3.90.79.10">
    <property type="entry name" value="Nucleoside Triphosphate Pyrophosphohydrolase"/>
    <property type="match status" value="1"/>
</dbReference>
<dbReference type="InterPro" id="IPR045121">
    <property type="entry name" value="CoAse"/>
</dbReference>
<dbReference type="RefSeq" id="WP_013766353.1">
    <property type="nucleotide sequence ID" value="NC_015510.1"/>
</dbReference>